<organism evidence="2 3">
    <name type="scientific">Hondaea fermentalgiana</name>
    <dbReference type="NCBI Taxonomy" id="2315210"/>
    <lineage>
        <taxon>Eukaryota</taxon>
        <taxon>Sar</taxon>
        <taxon>Stramenopiles</taxon>
        <taxon>Bigyra</taxon>
        <taxon>Labyrinthulomycetes</taxon>
        <taxon>Thraustochytrida</taxon>
        <taxon>Thraustochytriidae</taxon>
        <taxon>Hondaea</taxon>
    </lineage>
</organism>
<comment type="caution">
    <text evidence="2">The sequence shown here is derived from an EMBL/GenBank/DDBJ whole genome shotgun (WGS) entry which is preliminary data.</text>
</comment>
<feature type="region of interest" description="Disordered" evidence="1">
    <location>
        <begin position="14"/>
        <end position="33"/>
    </location>
</feature>
<dbReference type="OrthoDB" id="2162449at2759"/>
<dbReference type="InterPro" id="IPR036850">
    <property type="entry name" value="NDK-like_dom_sf"/>
</dbReference>
<evidence type="ECO:0000313" key="3">
    <source>
        <dbReference type="Proteomes" id="UP000241890"/>
    </source>
</evidence>
<evidence type="ECO:0000313" key="2">
    <source>
        <dbReference type="EMBL" id="GBG31962.1"/>
    </source>
</evidence>
<protein>
    <recommendedName>
        <fullName evidence="4">Nucleoside-diphosphate kinase</fullName>
    </recommendedName>
</protein>
<keyword evidence="3" id="KW-1185">Reference proteome</keyword>
<reference evidence="2 3" key="1">
    <citation type="submission" date="2017-12" db="EMBL/GenBank/DDBJ databases">
        <title>Sequencing, de novo assembly and annotation of complete genome of a new Thraustochytrid species, strain FCC1311.</title>
        <authorList>
            <person name="Sedici K."/>
            <person name="Godart F."/>
            <person name="Aiese Cigliano R."/>
            <person name="Sanseverino W."/>
            <person name="Barakat M."/>
            <person name="Ortet P."/>
            <person name="Marechal E."/>
            <person name="Cagnac O."/>
            <person name="Amato A."/>
        </authorList>
    </citation>
    <scope>NUCLEOTIDE SEQUENCE [LARGE SCALE GENOMIC DNA]</scope>
</reference>
<dbReference type="Gene3D" id="3.30.70.141">
    <property type="entry name" value="Nucleoside diphosphate kinase-like domain"/>
    <property type="match status" value="1"/>
</dbReference>
<name>A0A2R5GM39_9STRA</name>
<dbReference type="Proteomes" id="UP000241890">
    <property type="component" value="Unassembled WGS sequence"/>
</dbReference>
<accession>A0A2R5GM39</accession>
<sequence>MGCVVSKGQAGALTAKHLDEQDPEGVAEEGGPEPVMKTAAHETEVAEDGTATRFNEALIFIKPHADTPKAKVFVEDFLAEKNIEILSEGDLTGSEIDKRGIIDEHYAHIAKVALRLAPADIPISDDKKDAFTSTFGESWEEAIEDGKLVNLKTFEEDFDEISLADIDRMWQSADLVKLKLAPGTYVGYFADQDRFVMNPFYASMRAVYTSSDARVTYYVVRFPEEQISWKDFRTKVIGATDPTKAAPGSLRAAMCTEYKSLDLGKVPNVSENGVHASAGPFEGLKERMVWTGAKVETDAFGKSLLEAGVKRSVLDSWLNNEIVDINGETDHAFDLLEEIDSSTGIQLAVQASKAAKL</sequence>
<feature type="compositionally biased region" description="Acidic residues" evidence="1">
    <location>
        <begin position="21"/>
        <end position="31"/>
    </location>
</feature>
<evidence type="ECO:0008006" key="4">
    <source>
        <dbReference type="Google" id="ProtNLM"/>
    </source>
</evidence>
<evidence type="ECO:0000256" key="1">
    <source>
        <dbReference type="SAM" id="MobiDB-lite"/>
    </source>
</evidence>
<dbReference type="InParanoid" id="A0A2R5GM39"/>
<dbReference type="EMBL" id="BEYU01000110">
    <property type="protein sequence ID" value="GBG31962.1"/>
    <property type="molecule type" value="Genomic_DNA"/>
</dbReference>
<dbReference type="SUPFAM" id="SSF54919">
    <property type="entry name" value="Nucleoside diphosphate kinase, NDK"/>
    <property type="match status" value="1"/>
</dbReference>
<dbReference type="AlphaFoldDB" id="A0A2R5GM39"/>
<proteinExistence type="predicted"/>
<gene>
    <name evidence="2" type="ORF">FCC1311_081872</name>
</gene>